<feature type="region of interest" description="Disordered" evidence="1">
    <location>
        <begin position="32"/>
        <end position="56"/>
    </location>
</feature>
<dbReference type="Gene3D" id="3.40.190.10">
    <property type="entry name" value="Periplasmic binding protein-like II"/>
    <property type="match status" value="2"/>
</dbReference>
<evidence type="ECO:0008006" key="5">
    <source>
        <dbReference type="Google" id="ProtNLM"/>
    </source>
</evidence>
<dbReference type="AlphaFoldDB" id="A0A4S4BYV0"/>
<dbReference type="EMBL" id="SSOB01000011">
    <property type="protein sequence ID" value="THF80351.1"/>
    <property type="molecule type" value="Genomic_DNA"/>
</dbReference>
<accession>A0A4S4BYV0</accession>
<keyword evidence="2" id="KW-0732">Signal</keyword>
<keyword evidence="4" id="KW-1185">Reference proteome</keyword>
<protein>
    <recommendedName>
        <fullName evidence="5">Extracellular solute-binding protein</fullName>
    </recommendedName>
</protein>
<feature type="signal peptide" evidence="2">
    <location>
        <begin position="1"/>
        <end position="29"/>
    </location>
</feature>
<comment type="caution">
    <text evidence="3">The sequence shown here is derived from an EMBL/GenBank/DDBJ whole genome shotgun (WGS) entry which is preliminary data.</text>
</comment>
<evidence type="ECO:0000256" key="2">
    <source>
        <dbReference type="SAM" id="SignalP"/>
    </source>
</evidence>
<dbReference type="SUPFAM" id="SSF53850">
    <property type="entry name" value="Periplasmic binding protein-like II"/>
    <property type="match status" value="1"/>
</dbReference>
<dbReference type="OrthoDB" id="2486012at2"/>
<reference evidence="3 4" key="1">
    <citation type="submission" date="2019-04" db="EMBL/GenBank/DDBJ databases">
        <title>Cohnella sp. nov. isolated from preserved vegetables.</title>
        <authorList>
            <person name="Lin S.-Y."/>
            <person name="Hung M.-H."/>
            <person name="Young C.-C."/>
        </authorList>
    </citation>
    <scope>NUCLEOTIDE SEQUENCE [LARGE SCALE GENOMIC DNA]</scope>
    <source>
        <strain evidence="3 4">CC-MHH1044</strain>
    </source>
</reference>
<dbReference type="RefSeq" id="WP_136369788.1">
    <property type="nucleotide sequence ID" value="NZ_SSOB01000011.1"/>
</dbReference>
<evidence type="ECO:0000313" key="3">
    <source>
        <dbReference type="EMBL" id="THF80351.1"/>
    </source>
</evidence>
<dbReference type="Proteomes" id="UP000310636">
    <property type="component" value="Unassembled WGS sequence"/>
</dbReference>
<evidence type="ECO:0000256" key="1">
    <source>
        <dbReference type="SAM" id="MobiDB-lite"/>
    </source>
</evidence>
<dbReference type="PROSITE" id="PS51257">
    <property type="entry name" value="PROKAR_LIPOPROTEIN"/>
    <property type="match status" value="1"/>
</dbReference>
<feature type="chain" id="PRO_5039718621" description="Extracellular solute-binding protein" evidence="2">
    <location>
        <begin position="30"/>
        <end position="640"/>
    </location>
</feature>
<organism evidence="3 4">
    <name type="scientific">Cohnella fermenti</name>
    <dbReference type="NCBI Taxonomy" id="2565925"/>
    <lineage>
        <taxon>Bacteria</taxon>
        <taxon>Bacillati</taxon>
        <taxon>Bacillota</taxon>
        <taxon>Bacilli</taxon>
        <taxon>Bacillales</taxon>
        <taxon>Paenibacillaceae</taxon>
        <taxon>Cohnella</taxon>
    </lineage>
</organism>
<name>A0A4S4BYV0_9BACL</name>
<sequence>MTRTSRRLRFASGMLALAAILAGCAGNNANNGSNASSASGTSKAEETASASPQAAESGELRFDKKLNLSYWYSHGSDIPAISNPKENVPGTWLEEKTGVHLKEAIGNGGQDPIVKLGMMVAGNMLPNIAFSSNQIGFDKALEGNLLWELTPETLQKYAPDVWASIPSYAWDAVKKDGKIYGIPFDLQNTLYSEVEGKSADWLSYYGPAPQSVTWSSTSSSSGFLIRDDILKQLYPDALDYEEAMKLIGSTDGSIAEKFILPIKTTDDYVKLMYNIKNLNLKVNNRPVYAFGYPKGDNWTALTALGSEMVGYKSYNYMTMYNSKENKLEFGLMTPAVKKAAQLQNQMIRDEVIDPESIVHTSEQFQEKLLSGQYAITSVLETAMVGIGNLDKLNEMLKDNGADFQYVPLFTQIPNLPEYPAQYVVPVSGGANSYMWLLKTIAEEDLPQVLNWFNTFFTDEYEEIKYWGPAELGLYTEENGVRAFKDATLQQGLIEGDSSIDARDLKGFYTRSPDNLFFEIKRYPTEWSYEFMYRNTKKNIINAMTKFPSTSPYATSVIKMPEMSTWKADFKDIPEVTDLLNARADWEDAFKYALIAKNDTEFEKKWQEAIKTLQSDADIDQLLEKQWQIFEPALSKLEARD</sequence>
<gene>
    <name evidence="3" type="ORF">E6C55_10735</name>
</gene>
<evidence type="ECO:0000313" key="4">
    <source>
        <dbReference type="Proteomes" id="UP000310636"/>
    </source>
</evidence>
<proteinExistence type="predicted"/>